<proteinExistence type="predicted"/>
<protein>
    <submittedName>
        <fullName evidence="1">Uncharacterized protein</fullName>
    </submittedName>
</protein>
<sequence length="144" mass="16296">MLDENKEEAEWYDVDAEKVVCTTPNDAVVDENKDEATWCDVDANASPTSSSSSNATPLCLLFIIVDHCIVRRVPHYLLYVDVTLPPLHSHGPSHEEEKEAEQYDANVNISLLCLLFVLVVDIRINIDKADYYIILVDHHHNSHP</sequence>
<gene>
    <name evidence="1" type="ORF">B296_00002086</name>
</gene>
<evidence type="ECO:0000313" key="1">
    <source>
        <dbReference type="EMBL" id="RRT80938.1"/>
    </source>
</evidence>
<reference evidence="1 2" key="1">
    <citation type="journal article" date="2014" name="Agronomy (Basel)">
        <title>A Draft Genome Sequence for Ensete ventricosum, the Drought-Tolerant Tree Against Hunger.</title>
        <authorList>
            <person name="Harrison J."/>
            <person name="Moore K.A."/>
            <person name="Paszkiewicz K."/>
            <person name="Jones T."/>
            <person name="Grant M."/>
            <person name="Ambacheew D."/>
            <person name="Muzemil S."/>
            <person name="Studholme D.J."/>
        </authorList>
    </citation>
    <scope>NUCLEOTIDE SEQUENCE [LARGE SCALE GENOMIC DNA]</scope>
</reference>
<dbReference type="EMBL" id="AMZH03001027">
    <property type="protein sequence ID" value="RRT80938.1"/>
    <property type="molecule type" value="Genomic_DNA"/>
</dbReference>
<evidence type="ECO:0000313" key="2">
    <source>
        <dbReference type="Proteomes" id="UP000287651"/>
    </source>
</evidence>
<dbReference type="AlphaFoldDB" id="A0A427AXF4"/>
<comment type="caution">
    <text evidence="1">The sequence shown here is derived from an EMBL/GenBank/DDBJ whole genome shotgun (WGS) entry which is preliminary data.</text>
</comment>
<name>A0A427AXF4_ENSVE</name>
<accession>A0A427AXF4</accession>
<dbReference type="Proteomes" id="UP000287651">
    <property type="component" value="Unassembled WGS sequence"/>
</dbReference>
<organism evidence="1 2">
    <name type="scientific">Ensete ventricosum</name>
    <name type="common">Abyssinian banana</name>
    <name type="synonym">Musa ensete</name>
    <dbReference type="NCBI Taxonomy" id="4639"/>
    <lineage>
        <taxon>Eukaryota</taxon>
        <taxon>Viridiplantae</taxon>
        <taxon>Streptophyta</taxon>
        <taxon>Embryophyta</taxon>
        <taxon>Tracheophyta</taxon>
        <taxon>Spermatophyta</taxon>
        <taxon>Magnoliopsida</taxon>
        <taxon>Liliopsida</taxon>
        <taxon>Zingiberales</taxon>
        <taxon>Musaceae</taxon>
        <taxon>Ensete</taxon>
    </lineage>
</organism>